<protein>
    <recommendedName>
        <fullName evidence="10">Amino acid permease/ SLC12A domain-containing protein</fullName>
    </recommendedName>
</protein>
<feature type="transmembrane region" description="Helical" evidence="9">
    <location>
        <begin position="444"/>
        <end position="470"/>
    </location>
</feature>
<feature type="domain" description="Amino acid permease/ SLC12A" evidence="10">
    <location>
        <begin position="91"/>
        <end position="559"/>
    </location>
</feature>
<feature type="transmembrane region" description="Helical" evidence="9">
    <location>
        <begin position="232"/>
        <end position="255"/>
    </location>
</feature>
<sequence>MMGSKSFIVDVEKAGSTDSFNLVQNGHKGGQPQDGPTSPSDKGFWYGLKPESFKRNPTARIDTEATDADGRPLSDQPPAEPALAMKLKQRHLTMIAIAGSIGTGLFIGSGAALAKGGPAAIVIAYSLVGLLLWCTVHALGELAVAFPVAGSFSVYSSRFIDPAWGFAMGWNYALQWLIVLPLEIVAASITLSFWEGARSINPAAFVGVFWLVIVIINLFGAKGYGEAEFVFAIVKILAVIGFIILGVIIACGGIAGQAYIGATYWHDPGSFNNGLKGVCSVFVIAAFSFAGTEIVGLTAAETDNPRLALPSAVKQVFWRIILFYLGSLIVVCCLVKYTDPALLNSSGHSDANTSPFVIAVRNAGISVVPSVLNAVILIAVLSVGNSSVYGSSRTLAALADRGQAPKILGYIDQTGRPIVSILLAACVGLLCFIVAAGSKTRTEAFNWMLAISGLSSIFTWMSICACHIRFRHAWKASGQQLSNLAFTSQAGYWGSWLGVGMTVLILVAQFWVGIAPVGYASMTATERVENFFGAYLGFFIIFGFYFGFKLVNKTRFKKVEEMDVTSGRRDVAGLAEILAEERAAKAHWPLWKKGLKFFC</sequence>
<comment type="subcellular location">
    <subcellularLocation>
        <location evidence="1">Cell membrane</location>
        <topology evidence="1">Multi-pass membrane protein</topology>
    </subcellularLocation>
</comment>
<evidence type="ECO:0000256" key="5">
    <source>
        <dbReference type="ARBA" id="ARBA00022970"/>
    </source>
</evidence>
<feature type="transmembrane region" description="Helical" evidence="9">
    <location>
        <begin position="316"/>
        <end position="338"/>
    </location>
</feature>
<evidence type="ECO:0000256" key="3">
    <source>
        <dbReference type="ARBA" id="ARBA00022475"/>
    </source>
</evidence>
<evidence type="ECO:0000313" key="12">
    <source>
        <dbReference type="Proteomes" id="UP000288859"/>
    </source>
</evidence>
<keyword evidence="2" id="KW-0813">Transport</keyword>
<evidence type="ECO:0000256" key="8">
    <source>
        <dbReference type="SAM" id="MobiDB-lite"/>
    </source>
</evidence>
<dbReference type="InterPro" id="IPR004840">
    <property type="entry name" value="Amino_acid_permease_CS"/>
</dbReference>
<feature type="transmembrane region" description="Helical" evidence="9">
    <location>
        <begin position="200"/>
        <end position="220"/>
    </location>
</feature>
<evidence type="ECO:0000256" key="4">
    <source>
        <dbReference type="ARBA" id="ARBA00022692"/>
    </source>
</evidence>
<dbReference type="NCBIfam" id="TIGR00913">
    <property type="entry name" value="2A0310"/>
    <property type="match status" value="1"/>
</dbReference>
<feature type="transmembrane region" description="Helical" evidence="9">
    <location>
        <begin position="275"/>
        <end position="295"/>
    </location>
</feature>
<dbReference type="PROSITE" id="PS00218">
    <property type="entry name" value="AMINO_ACID_PERMEASE_1"/>
    <property type="match status" value="1"/>
</dbReference>
<evidence type="ECO:0000256" key="6">
    <source>
        <dbReference type="ARBA" id="ARBA00022989"/>
    </source>
</evidence>
<dbReference type="AlphaFoldDB" id="A0A438MVT9"/>
<feature type="transmembrane region" description="Helical" evidence="9">
    <location>
        <begin position="418"/>
        <end position="438"/>
    </location>
</feature>
<evidence type="ECO:0000259" key="10">
    <source>
        <dbReference type="Pfam" id="PF00324"/>
    </source>
</evidence>
<dbReference type="EMBL" id="NAJM01000044">
    <property type="protein sequence ID" value="RVX67857.1"/>
    <property type="molecule type" value="Genomic_DNA"/>
</dbReference>
<dbReference type="FunFam" id="1.20.1740.10:FF:000017">
    <property type="entry name" value="Amino acid permease"/>
    <property type="match status" value="1"/>
</dbReference>
<keyword evidence="3" id="KW-1003">Cell membrane</keyword>
<dbReference type="OrthoDB" id="3900342at2759"/>
<keyword evidence="7 9" id="KW-0472">Membrane</keyword>
<proteinExistence type="predicted"/>
<evidence type="ECO:0000256" key="2">
    <source>
        <dbReference type="ARBA" id="ARBA00022448"/>
    </source>
</evidence>
<dbReference type="GO" id="GO:0015171">
    <property type="term" value="F:amino acid transmembrane transporter activity"/>
    <property type="evidence" value="ECO:0007669"/>
    <property type="project" value="TreeGrafter"/>
</dbReference>
<feature type="transmembrane region" description="Helical" evidence="9">
    <location>
        <begin position="358"/>
        <end position="383"/>
    </location>
</feature>
<evidence type="ECO:0000313" key="11">
    <source>
        <dbReference type="EMBL" id="RVX67857.1"/>
    </source>
</evidence>
<dbReference type="VEuPathDB" id="FungiDB:PV10_02623"/>
<feature type="transmembrane region" description="Helical" evidence="9">
    <location>
        <begin position="173"/>
        <end position="194"/>
    </location>
</feature>
<dbReference type="PANTHER" id="PTHR43341:SF1">
    <property type="entry name" value="GENERAL AMINO-ACID PERMEASE GAP1"/>
    <property type="match status" value="1"/>
</dbReference>
<dbReference type="GO" id="GO:0005886">
    <property type="term" value="C:plasma membrane"/>
    <property type="evidence" value="ECO:0007669"/>
    <property type="project" value="UniProtKB-SubCell"/>
</dbReference>
<dbReference type="InterPro" id="IPR050524">
    <property type="entry name" value="APC_YAT"/>
</dbReference>
<dbReference type="Proteomes" id="UP000288859">
    <property type="component" value="Unassembled WGS sequence"/>
</dbReference>
<keyword evidence="4 9" id="KW-0812">Transmembrane</keyword>
<evidence type="ECO:0000256" key="7">
    <source>
        <dbReference type="ARBA" id="ARBA00023136"/>
    </source>
</evidence>
<dbReference type="InterPro" id="IPR004762">
    <property type="entry name" value="Amino_acid_permease_fungi"/>
</dbReference>
<accession>A0A438MVT9</accession>
<dbReference type="PANTHER" id="PTHR43341">
    <property type="entry name" value="AMINO ACID PERMEASE"/>
    <property type="match status" value="1"/>
</dbReference>
<comment type="caution">
    <text evidence="11">The sequence shown here is derived from an EMBL/GenBank/DDBJ whole genome shotgun (WGS) entry which is preliminary data.</text>
</comment>
<keyword evidence="6 9" id="KW-1133">Transmembrane helix</keyword>
<feature type="transmembrane region" description="Helical" evidence="9">
    <location>
        <begin position="92"/>
        <end position="113"/>
    </location>
</feature>
<reference evidence="11 12" key="1">
    <citation type="submission" date="2017-03" db="EMBL/GenBank/DDBJ databases">
        <title>Genomes of endolithic fungi from Antarctica.</title>
        <authorList>
            <person name="Coleine C."/>
            <person name="Masonjones S."/>
            <person name="Stajich J.E."/>
        </authorList>
    </citation>
    <scope>NUCLEOTIDE SEQUENCE [LARGE SCALE GENOMIC DNA]</scope>
    <source>
        <strain evidence="11 12">CCFEE 6314</strain>
    </source>
</reference>
<gene>
    <name evidence="11" type="ORF">B0A52_07785</name>
</gene>
<name>A0A438MVT9_EXOME</name>
<organism evidence="11 12">
    <name type="scientific">Exophiala mesophila</name>
    <name type="common">Black yeast-like fungus</name>
    <dbReference type="NCBI Taxonomy" id="212818"/>
    <lineage>
        <taxon>Eukaryota</taxon>
        <taxon>Fungi</taxon>
        <taxon>Dikarya</taxon>
        <taxon>Ascomycota</taxon>
        <taxon>Pezizomycotina</taxon>
        <taxon>Eurotiomycetes</taxon>
        <taxon>Chaetothyriomycetidae</taxon>
        <taxon>Chaetothyriales</taxon>
        <taxon>Herpotrichiellaceae</taxon>
        <taxon>Exophiala</taxon>
    </lineage>
</organism>
<keyword evidence="5" id="KW-0029">Amino-acid transport</keyword>
<feature type="transmembrane region" description="Helical" evidence="9">
    <location>
        <begin position="531"/>
        <end position="548"/>
    </location>
</feature>
<dbReference type="Pfam" id="PF00324">
    <property type="entry name" value="AA_permease"/>
    <property type="match status" value="1"/>
</dbReference>
<evidence type="ECO:0000256" key="1">
    <source>
        <dbReference type="ARBA" id="ARBA00004651"/>
    </source>
</evidence>
<dbReference type="InterPro" id="IPR004841">
    <property type="entry name" value="AA-permease/SLC12A_dom"/>
</dbReference>
<feature type="transmembrane region" description="Helical" evidence="9">
    <location>
        <begin position="490"/>
        <end position="511"/>
    </location>
</feature>
<feature type="transmembrane region" description="Helical" evidence="9">
    <location>
        <begin position="119"/>
        <end position="152"/>
    </location>
</feature>
<feature type="region of interest" description="Disordered" evidence="8">
    <location>
        <begin position="19"/>
        <end position="77"/>
    </location>
</feature>
<dbReference type="Gene3D" id="1.20.1740.10">
    <property type="entry name" value="Amino acid/polyamine transporter I"/>
    <property type="match status" value="1"/>
</dbReference>
<evidence type="ECO:0000256" key="9">
    <source>
        <dbReference type="SAM" id="Phobius"/>
    </source>
</evidence>